<proteinExistence type="predicted"/>
<organism evidence="1 2">
    <name type="scientific">Gymnopus androsaceus JB14</name>
    <dbReference type="NCBI Taxonomy" id="1447944"/>
    <lineage>
        <taxon>Eukaryota</taxon>
        <taxon>Fungi</taxon>
        <taxon>Dikarya</taxon>
        <taxon>Basidiomycota</taxon>
        <taxon>Agaricomycotina</taxon>
        <taxon>Agaricomycetes</taxon>
        <taxon>Agaricomycetidae</taxon>
        <taxon>Agaricales</taxon>
        <taxon>Marasmiineae</taxon>
        <taxon>Omphalotaceae</taxon>
        <taxon>Gymnopus</taxon>
    </lineage>
</organism>
<reference evidence="1" key="1">
    <citation type="journal article" date="2019" name="Environ. Microbiol.">
        <title>Fungal ecological strategies reflected in gene transcription - a case study of two litter decomposers.</title>
        <authorList>
            <person name="Barbi F."/>
            <person name="Kohler A."/>
            <person name="Barry K."/>
            <person name="Baskaran P."/>
            <person name="Daum C."/>
            <person name="Fauchery L."/>
            <person name="Ihrmark K."/>
            <person name="Kuo A."/>
            <person name="LaButti K."/>
            <person name="Lipzen A."/>
            <person name="Morin E."/>
            <person name="Grigoriev I.V."/>
            <person name="Henrissat B."/>
            <person name="Lindahl B."/>
            <person name="Martin F."/>
        </authorList>
    </citation>
    <scope>NUCLEOTIDE SEQUENCE</scope>
    <source>
        <strain evidence="1">JB14</strain>
    </source>
</reference>
<gene>
    <name evidence="1" type="ORF">BT96DRAFT_1002732</name>
</gene>
<protein>
    <submittedName>
        <fullName evidence="1">Uncharacterized protein</fullName>
    </submittedName>
</protein>
<accession>A0A6A4GWZ4</accession>
<evidence type="ECO:0000313" key="2">
    <source>
        <dbReference type="Proteomes" id="UP000799118"/>
    </source>
</evidence>
<dbReference type="OrthoDB" id="3059558at2759"/>
<keyword evidence="2" id="KW-1185">Reference proteome</keyword>
<dbReference type="EMBL" id="ML769675">
    <property type="protein sequence ID" value="KAE9389953.1"/>
    <property type="molecule type" value="Genomic_DNA"/>
</dbReference>
<dbReference type="AlphaFoldDB" id="A0A6A4GWZ4"/>
<evidence type="ECO:0000313" key="1">
    <source>
        <dbReference type="EMBL" id="KAE9389953.1"/>
    </source>
</evidence>
<dbReference type="Proteomes" id="UP000799118">
    <property type="component" value="Unassembled WGS sequence"/>
</dbReference>
<sequence length="306" mass="33834">MFNEAYHVTGRTTLHLPRDLGFADFYSRVCVCMDLDPQSARIGYKLSGDRVRDAPNQLSNAVDYQFAVNKVLEKVRHAHSREVVLVLFNLGPATHAAEGSVRGKKRTHNKVNAADTNLSFNKELHELREHLECQKHHGCHCYIDPITSEHNEVDIPNQTLWAKKIFLGKTTIKRPLNSKVFDPKAKKAWITSSTTAALAAPPIHLHLNGIQLLNATAATTQSSTPPSCVHSPLHNSSSVINQPVETLNLTEDSDDDNVIYPLTGDLLAELDSLFPDAGYLQYEDVLVSTGVAHVNAFATVAPHFFT</sequence>
<name>A0A6A4GWZ4_9AGAR</name>